<dbReference type="Proteomes" id="UP000027192">
    <property type="component" value="Unassembled WGS sequence"/>
</dbReference>
<dbReference type="InterPro" id="IPR009679">
    <property type="entry name" value="Phage_186_CII-like"/>
</dbReference>
<evidence type="ECO:0008006" key="3">
    <source>
        <dbReference type="Google" id="ProtNLM"/>
    </source>
</evidence>
<accession>A0A066RR80</accession>
<proteinExistence type="predicted"/>
<comment type="caution">
    <text evidence="1">The sequence shown here is derived from an EMBL/GenBank/DDBJ whole genome shotgun (WGS) entry which is preliminary data.</text>
</comment>
<dbReference type="NCBIfam" id="NF041471">
    <property type="entry name" value="phage_reg_YmfL"/>
    <property type="match status" value="1"/>
</dbReference>
<gene>
    <name evidence="1" type="ORF">EA58_03695</name>
</gene>
<keyword evidence="2" id="KW-1185">Reference proteome</keyword>
<dbReference type="AlphaFoldDB" id="A0A066RR80"/>
<evidence type="ECO:0000313" key="2">
    <source>
        <dbReference type="Proteomes" id="UP000027192"/>
    </source>
</evidence>
<dbReference type="GO" id="GO:0003677">
    <property type="term" value="F:DNA binding"/>
    <property type="evidence" value="ECO:0007669"/>
    <property type="project" value="InterPro"/>
</dbReference>
<sequence>MVNKKEMVTKSIQNVTGGREAVAAMLGMSVDSFNNHLYEKKGSRFFTVDELALIASLDNTPYVAEFFAMQTGHLVVEMPNVSDLDNVELFELQLKLNGVKGLLDKTISEALVDGKIDKVERKAITEIKRQYMAVFETSMNALDAVYGENV</sequence>
<dbReference type="OrthoDB" id="6956679at2"/>
<evidence type="ECO:0000313" key="1">
    <source>
        <dbReference type="EMBL" id="KDM92869.1"/>
    </source>
</evidence>
<organism evidence="1 2">
    <name type="scientific">Photobacterium galatheae</name>
    <dbReference type="NCBI Taxonomy" id="1654360"/>
    <lineage>
        <taxon>Bacteria</taxon>
        <taxon>Pseudomonadati</taxon>
        <taxon>Pseudomonadota</taxon>
        <taxon>Gammaproteobacteria</taxon>
        <taxon>Vibrionales</taxon>
        <taxon>Vibrionaceae</taxon>
        <taxon>Photobacterium</taxon>
    </lineage>
</organism>
<dbReference type="STRING" id="1654360.EA58_03695"/>
<name>A0A066RR80_9GAMM</name>
<dbReference type="RefSeq" id="WP_036748958.1">
    <property type="nucleotide sequence ID" value="NZ_JAGSGC010000002.1"/>
</dbReference>
<dbReference type="InterPro" id="IPR048188">
    <property type="entry name" value="YmfL-like"/>
</dbReference>
<dbReference type="Pfam" id="PF06892">
    <property type="entry name" value="Phage_CP76"/>
    <property type="match status" value="1"/>
</dbReference>
<protein>
    <recommendedName>
        <fullName evidence="3">DNA-binding protein</fullName>
    </recommendedName>
</protein>
<dbReference type="EMBL" id="JMIB01000005">
    <property type="protein sequence ID" value="KDM92869.1"/>
    <property type="molecule type" value="Genomic_DNA"/>
</dbReference>
<reference evidence="1 2" key="1">
    <citation type="submission" date="2014-04" db="EMBL/GenBank/DDBJ databases">
        <title>Draft genome sequence of Photobacterium halotolerans S2753: a solonamide, ngercheumicin and holomycin producer.</title>
        <authorList>
            <person name="Machado H.R."/>
            <person name="Gram L."/>
        </authorList>
    </citation>
    <scope>NUCLEOTIDE SEQUENCE [LARGE SCALE GENOMIC DNA]</scope>
    <source>
        <strain evidence="1 2">S2753</strain>
    </source>
</reference>